<dbReference type="InterPro" id="IPR050297">
    <property type="entry name" value="LipidA_mod_glycosyltrf_83"/>
</dbReference>
<feature type="transmembrane region" description="Helical" evidence="8">
    <location>
        <begin position="395"/>
        <end position="418"/>
    </location>
</feature>
<feature type="transmembrane region" description="Helical" evidence="8">
    <location>
        <begin position="367"/>
        <end position="389"/>
    </location>
</feature>
<feature type="domain" description="Aminoarabinose transferase C-terminal" evidence="10">
    <location>
        <begin position="456"/>
        <end position="538"/>
    </location>
</feature>
<keyword evidence="6 8" id="KW-1133">Transmembrane helix</keyword>
<dbReference type="RefSeq" id="WP_015556332.1">
    <property type="nucleotide sequence ID" value="NC_021038.1"/>
</dbReference>
<evidence type="ECO:0000256" key="7">
    <source>
        <dbReference type="ARBA" id="ARBA00023136"/>
    </source>
</evidence>
<keyword evidence="4 11" id="KW-0808">Transferase</keyword>
<organism evidence="11 12">
    <name type="scientific">Fretibacterium fastidiosum</name>
    <dbReference type="NCBI Taxonomy" id="651822"/>
    <lineage>
        <taxon>Bacteria</taxon>
        <taxon>Thermotogati</taxon>
        <taxon>Synergistota</taxon>
        <taxon>Synergistia</taxon>
        <taxon>Synergistales</taxon>
        <taxon>Aminobacteriaceae</taxon>
        <taxon>Fretibacterium</taxon>
    </lineage>
</organism>
<evidence type="ECO:0000313" key="11">
    <source>
        <dbReference type="EMBL" id="CBL28185.1"/>
    </source>
</evidence>
<keyword evidence="5 8" id="KW-0812">Transmembrane</keyword>
<dbReference type="GO" id="GO:0010041">
    <property type="term" value="P:response to iron(III) ion"/>
    <property type="evidence" value="ECO:0007669"/>
    <property type="project" value="TreeGrafter"/>
</dbReference>
<feature type="transmembrane region" description="Helical" evidence="8">
    <location>
        <begin position="102"/>
        <end position="119"/>
    </location>
</feature>
<feature type="transmembrane region" description="Helical" evidence="8">
    <location>
        <begin position="425"/>
        <end position="448"/>
    </location>
</feature>
<name>A0AB94IWP8_9BACT</name>
<evidence type="ECO:0000256" key="2">
    <source>
        <dbReference type="ARBA" id="ARBA00022475"/>
    </source>
</evidence>
<dbReference type="GO" id="GO:0005886">
    <property type="term" value="C:plasma membrane"/>
    <property type="evidence" value="ECO:0007669"/>
    <property type="project" value="UniProtKB-SubCell"/>
</dbReference>
<keyword evidence="7 8" id="KW-0472">Membrane</keyword>
<evidence type="ECO:0000256" key="5">
    <source>
        <dbReference type="ARBA" id="ARBA00022692"/>
    </source>
</evidence>
<dbReference type="KEGG" id="sbr:SY1_09100"/>
<feature type="transmembrane region" description="Helical" evidence="8">
    <location>
        <begin position="335"/>
        <end position="355"/>
    </location>
</feature>
<feature type="transmembrane region" description="Helical" evidence="8">
    <location>
        <begin position="125"/>
        <end position="145"/>
    </location>
</feature>
<feature type="transmembrane region" description="Helical" evidence="8">
    <location>
        <begin position="311"/>
        <end position="329"/>
    </location>
</feature>
<proteinExistence type="predicted"/>
<feature type="transmembrane region" description="Helical" evidence="8">
    <location>
        <begin position="150"/>
        <end position="170"/>
    </location>
</feature>
<dbReference type="Pfam" id="PF18583">
    <property type="entry name" value="Arnt_C"/>
    <property type="match status" value="1"/>
</dbReference>
<dbReference type="InterPro" id="IPR003342">
    <property type="entry name" value="ArnT-like_N"/>
</dbReference>
<evidence type="ECO:0000256" key="4">
    <source>
        <dbReference type="ARBA" id="ARBA00022679"/>
    </source>
</evidence>
<keyword evidence="2" id="KW-1003">Cell membrane</keyword>
<dbReference type="Proteomes" id="UP000008957">
    <property type="component" value="Chromosome"/>
</dbReference>
<dbReference type="GO" id="GO:0016763">
    <property type="term" value="F:pentosyltransferase activity"/>
    <property type="evidence" value="ECO:0007669"/>
    <property type="project" value="TreeGrafter"/>
</dbReference>
<feature type="transmembrane region" description="Helical" evidence="8">
    <location>
        <begin position="182"/>
        <end position="211"/>
    </location>
</feature>
<feature type="transmembrane region" description="Helical" evidence="8">
    <location>
        <begin position="21"/>
        <end position="38"/>
    </location>
</feature>
<evidence type="ECO:0000256" key="8">
    <source>
        <dbReference type="SAM" id="Phobius"/>
    </source>
</evidence>
<evidence type="ECO:0000259" key="9">
    <source>
        <dbReference type="Pfam" id="PF02366"/>
    </source>
</evidence>
<gene>
    <name evidence="11" type="ORF">SY1_09100</name>
</gene>
<dbReference type="GO" id="GO:0006493">
    <property type="term" value="P:protein O-linked glycosylation"/>
    <property type="evidence" value="ECO:0007669"/>
    <property type="project" value="InterPro"/>
</dbReference>
<dbReference type="InterPro" id="IPR040845">
    <property type="entry name" value="Arnt_C"/>
</dbReference>
<feature type="transmembrane region" description="Helical" evidence="8">
    <location>
        <begin position="223"/>
        <end position="240"/>
    </location>
</feature>
<comment type="subcellular location">
    <subcellularLocation>
        <location evidence="1">Cell membrane</location>
        <topology evidence="1">Multi-pass membrane protein</topology>
    </subcellularLocation>
</comment>
<keyword evidence="3" id="KW-0328">Glycosyltransferase</keyword>
<dbReference type="Pfam" id="PF02366">
    <property type="entry name" value="PMT"/>
    <property type="match status" value="1"/>
</dbReference>
<feature type="domain" description="ArnT-like N-terminal" evidence="9">
    <location>
        <begin position="46"/>
        <end position="250"/>
    </location>
</feature>
<evidence type="ECO:0000256" key="6">
    <source>
        <dbReference type="ARBA" id="ARBA00022989"/>
    </source>
</evidence>
<sequence>MRPGGREGPRFLRWLAAARPLIPWAVLALLAVAVYFWGLGRYGLIDPDEGRYAEIPREMIESGDFVTPRLNYVKYFEKPALHYWLTAASFAAFGQNEAAARLFPVLFGLGGCLLTFVAARRMTGSARAGAAAAAVLVSSVLWYALSRLNVIDMTLTFFFTLAMLGYWLWFRGGEGAGRRPLLLFYAAMALATLSKGLIGVVLPGGIAVLHLASLRRWRAIPRLFSPWGIALYFAVVLPWFRAVCAANPDFFDFFFVHEHFTRYLTTEHGRYEPFWFFVPILLGGLVPWTGMLWDAFRAARGRGGLLRREDGLFLSLWFAVPLAFFSLSGSKLVPYVLPCLPPLAVLIGAAVEGILRGGAPAMRAGRRFACLNALILLPIVLAGAVYPALRPEDAYLRAATNPFCFVLTAFCLASFVLLRARTRGFLLLCLLALTALFVAGTGFDLMAARDSRRPIAAMLRERLRADDTVVAYGDLMQGLSFYLGRRIAIAGGRGELDFGAAQEEDPRWFLNAEQLRRLWNGPDRVLLAASRRRLEELTRDLGREPVRLGETEKEILFTNF</sequence>
<dbReference type="GO" id="GO:0000030">
    <property type="term" value="F:mannosyltransferase activity"/>
    <property type="evidence" value="ECO:0007669"/>
    <property type="project" value="InterPro"/>
</dbReference>
<keyword evidence="12" id="KW-1185">Reference proteome</keyword>
<dbReference type="AlphaFoldDB" id="A0AB94IWP8"/>
<reference evidence="12" key="1">
    <citation type="submission" date="2010-03" db="EMBL/GenBank/DDBJ databases">
        <title>The genome sequence of Synergistetes sp. SGP1.</title>
        <authorList>
            <consortium name="metaHIT consortium -- http://www.metahit.eu/"/>
            <person name="Pajon A."/>
            <person name="Turner K."/>
            <person name="Parkhill J."/>
            <person name="Wade W."/>
            <person name="Vartoukian S."/>
        </authorList>
    </citation>
    <scope>NUCLEOTIDE SEQUENCE [LARGE SCALE GENOMIC DNA]</scope>
    <source>
        <strain evidence="12">SGP1</strain>
    </source>
</reference>
<protein>
    <submittedName>
        <fullName evidence="11">4-amino-4-deoxy-L-arabinose transferase and related glycosyltransferases of PMT family</fullName>
    </submittedName>
</protein>
<evidence type="ECO:0000256" key="3">
    <source>
        <dbReference type="ARBA" id="ARBA00022676"/>
    </source>
</evidence>
<dbReference type="PANTHER" id="PTHR33908:SF3">
    <property type="entry name" value="UNDECAPRENYL PHOSPHATE-ALPHA-4-AMINO-4-DEOXY-L-ARABINOSE ARABINOSYL TRANSFERASE"/>
    <property type="match status" value="1"/>
</dbReference>
<dbReference type="GO" id="GO:0009103">
    <property type="term" value="P:lipopolysaccharide biosynthetic process"/>
    <property type="evidence" value="ECO:0007669"/>
    <property type="project" value="UniProtKB-ARBA"/>
</dbReference>
<evidence type="ECO:0000259" key="10">
    <source>
        <dbReference type="Pfam" id="PF18583"/>
    </source>
</evidence>
<evidence type="ECO:0000256" key="1">
    <source>
        <dbReference type="ARBA" id="ARBA00004651"/>
    </source>
</evidence>
<dbReference type="PANTHER" id="PTHR33908">
    <property type="entry name" value="MANNOSYLTRANSFERASE YKCB-RELATED"/>
    <property type="match status" value="1"/>
</dbReference>
<feature type="transmembrane region" description="Helical" evidence="8">
    <location>
        <begin position="274"/>
        <end position="299"/>
    </location>
</feature>
<accession>A0AB94IWP8</accession>
<dbReference type="EMBL" id="FP929056">
    <property type="protein sequence ID" value="CBL28185.1"/>
    <property type="molecule type" value="Genomic_DNA"/>
</dbReference>
<reference evidence="11 12" key="2">
    <citation type="submission" date="2010-03" db="EMBL/GenBank/DDBJ databases">
        <authorList>
            <person name="Pajon A."/>
        </authorList>
    </citation>
    <scope>NUCLEOTIDE SEQUENCE [LARGE SCALE GENOMIC DNA]</scope>
    <source>
        <strain evidence="11 12">SGP1</strain>
    </source>
</reference>
<evidence type="ECO:0000313" key="12">
    <source>
        <dbReference type="Proteomes" id="UP000008957"/>
    </source>
</evidence>